<accession>A0A1Q9F216</accession>
<dbReference type="InterPro" id="IPR011008">
    <property type="entry name" value="Dimeric_a/b-barrel"/>
</dbReference>
<dbReference type="OrthoDB" id="10263341at2759"/>
<dbReference type="Pfam" id="PF03992">
    <property type="entry name" value="ABM"/>
    <property type="match status" value="1"/>
</dbReference>
<dbReference type="EMBL" id="LSRX01000024">
    <property type="protein sequence ID" value="OLQ13744.1"/>
    <property type="molecule type" value="Genomic_DNA"/>
</dbReference>
<protein>
    <recommendedName>
        <fullName evidence="1">ABM domain-containing protein</fullName>
    </recommendedName>
</protein>
<dbReference type="SUPFAM" id="SSF54909">
    <property type="entry name" value="Dimeric alpha+beta barrel"/>
    <property type="match status" value="1"/>
</dbReference>
<dbReference type="OMA" id="PTHWIRA"/>
<feature type="domain" description="ABM" evidence="1">
    <location>
        <begin position="20"/>
        <end position="90"/>
    </location>
</feature>
<dbReference type="Proteomes" id="UP000186817">
    <property type="component" value="Unassembled WGS sequence"/>
</dbReference>
<dbReference type="AlphaFoldDB" id="A0A1Q9F216"/>
<evidence type="ECO:0000259" key="1">
    <source>
        <dbReference type="Pfam" id="PF03992"/>
    </source>
</evidence>
<dbReference type="Gene3D" id="3.30.70.100">
    <property type="match status" value="1"/>
</dbReference>
<dbReference type="InterPro" id="IPR052936">
    <property type="entry name" value="Jasmonate_Hydroxylase-like"/>
</dbReference>
<name>A0A1Q9F216_SYMMI</name>
<organism evidence="2 3">
    <name type="scientific">Symbiodinium microadriaticum</name>
    <name type="common">Dinoflagellate</name>
    <name type="synonym">Zooxanthella microadriatica</name>
    <dbReference type="NCBI Taxonomy" id="2951"/>
    <lineage>
        <taxon>Eukaryota</taxon>
        <taxon>Sar</taxon>
        <taxon>Alveolata</taxon>
        <taxon>Dinophyceae</taxon>
        <taxon>Suessiales</taxon>
        <taxon>Symbiodiniaceae</taxon>
        <taxon>Symbiodinium</taxon>
    </lineage>
</organism>
<comment type="caution">
    <text evidence="2">The sequence shown here is derived from an EMBL/GenBank/DDBJ whole genome shotgun (WGS) entry which is preliminary data.</text>
</comment>
<dbReference type="InterPro" id="IPR007138">
    <property type="entry name" value="ABM_dom"/>
</dbReference>
<dbReference type="PANTHER" id="PTHR37811:SF2">
    <property type="entry name" value="ABM DOMAIN-CONTAINING PROTEIN"/>
    <property type="match status" value="1"/>
</dbReference>
<proteinExistence type="predicted"/>
<gene>
    <name evidence="2" type="ORF">AK812_SmicGene2233</name>
</gene>
<keyword evidence="3" id="KW-1185">Reference proteome</keyword>
<evidence type="ECO:0000313" key="2">
    <source>
        <dbReference type="EMBL" id="OLQ13744.1"/>
    </source>
</evidence>
<evidence type="ECO:0000313" key="3">
    <source>
        <dbReference type="Proteomes" id="UP000186817"/>
    </source>
</evidence>
<reference evidence="2 3" key="1">
    <citation type="submission" date="2016-02" db="EMBL/GenBank/DDBJ databases">
        <title>Genome analysis of coral dinoflagellate symbionts highlights evolutionary adaptations to a symbiotic lifestyle.</title>
        <authorList>
            <person name="Aranda M."/>
            <person name="Li Y."/>
            <person name="Liew Y.J."/>
            <person name="Baumgarten S."/>
            <person name="Simakov O."/>
            <person name="Wilson M."/>
            <person name="Piel J."/>
            <person name="Ashoor H."/>
            <person name="Bougouffa S."/>
            <person name="Bajic V.B."/>
            <person name="Ryu T."/>
            <person name="Ravasi T."/>
            <person name="Bayer T."/>
            <person name="Micklem G."/>
            <person name="Kim H."/>
            <person name="Bhak J."/>
            <person name="Lajeunesse T.C."/>
            <person name="Voolstra C.R."/>
        </authorList>
    </citation>
    <scope>NUCLEOTIDE SEQUENCE [LARGE SCALE GENOMIC DNA]</scope>
    <source>
        <strain evidence="2 3">CCMP2467</strain>
    </source>
</reference>
<dbReference type="PANTHER" id="PTHR37811">
    <property type="entry name" value="BLL5343 PROTEIN"/>
    <property type="match status" value="1"/>
</dbReference>
<sequence>MFACTSRWSGLLAKTPRPPYYAVIFTSYRTEVQADYSDTAKRMVELASQQPGFLGVESAREEAGITVSYWESLESISAWKKQAEHALAQERGKKDWYHCYATRIARVERDYTFHKGSSNEGGAWSPVDLEDLALACGILWRKRPLLSTVTHSPSELLLHPTAATSWVQSQAEKDPGFKQVYTLAGRNPGRFIFVDTPPKPAGRRVRDIEEQRRSTARTFFHAFCDHPSGIVADFTTPLTREVQDQVKAQGRRLLETQMEVARLRGEMRRRPYGRRVLEPNEDSPTAAYQAQLWNVPTANPPKPVLPSALAGADGEGNLKEERDLPSRLEKAEAAVLAAHEALGNRLQEVLRAAIYQEQVAVLVQRSHARFLEDLRSASVTPRSPSKATLAQRGTSQTLLHSLKPLEEVPPKIKDSGTGFPVFAEIAAGMAAANVEERLPCLIFDWDDTLCPTWWMRSTLPHAGQEASPTQVVKLALHAGRVEQVLRAARSFGSVDIVTLANRQWLEQTSRFMSPGNLDLLGLFDELQIQVHHAYSRTSPKAAALSPSIAIQAKKAPGAVARYYGDSIKARVHVLSFGDQDAEATAIQELVKDTWATSWQRPLCKVIRLPQDPDMQDLGKSLQKILTYLPALVRAENDLDLPLSRLDTMRW</sequence>